<organism evidence="1 2">
    <name type="scientific">Trifolium medium</name>
    <dbReference type="NCBI Taxonomy" id="97028"/>
    <lineage>
        <taxon>Eukaryota</taxon>
        <taxon>Viridiplantae</taxon>
        <taxon>Streptophyta</taxon>
        <taxon>Embryophyta</taxon>
        <taxon>Tracheophyta</taxon>
        <taxon>Spermatophyta</taxon>
        <taxon>Magnoliopsida</taxon>
        <taxon>eudicotyledons</taxon>
        <taxon>Gunneridae</taxon>
        <taxon>Pentapetalae</taxon>
        <taxon>rosids</taxon>
        <taxon>fabids</taxon>
        <taxon>Fabales</taxon>
        <taxon>Fabaceae</taxon>
        <taxon>Papilionoideae</taxon>
        <taxon>50 kb inversion clade</taxon>
        <taxon>NPAAA clade</taxon>
        <taxon>Hologalegina</taxon>
        <taxon>IRL clade</taxon>
        <taxon>Trifolieae</taxon>
        <taxon>Trifolium</taxon>
    </lineage>
</organism>
<name>A0A392VC85_9FABA</name>
<sequence>FGGLGDPDPRGVEADLHRMGVGHYPDVRDCLSTAGLPDAVH</sequence>
<reference evidence="1 2" key="1">
    <citation type="journal article" date="2018" name="Front. Plant Sci.">
        <title>Red Clover (Trifolium pratense) and Zigzag Clover (T. medium) - A Picture of Genomic Similarities and Differences.</title>
        <authorList>
            <person name="Dluhosova J."/>
            <person name="Istvanek J."/>
            <person name="Nedelnik J."/>
            <person name="Repkova J."/>
        </authorList>
    </citation>
    <scope>NUCLEOTIDE SEQUENCE [LARGE SCALE GENOMIC DNA]</scope>
    <source>
        <strain evidence="2">cv. 10/8</strain>
        <tissue evidence="1">Leaf</tissue>
    </source>
</reference>
<dbReference type="AlphaFoldDB" id="A0A392VC85"/>
<proteinExistence type="predicted"/>
<evidence type="ECO:0000313" key="2">
    <source>
        <dbReference type="Proteomes" id="UP000265520"/>
    </source>
</evidence>
<evidence type="ECO:0000313" key="1">
    <source>
        <dbReference type="EMBL" id="MCI84541.1"/>
    </source>
</evidence>
<comment type="caution">
    <text evidence="1">The sequence shown here is derived from an EMBL/GenBank/DDBJ whole genome shotgun (WGS) entry which is preliminary data.</text>
</comment>
<dbReference type="Proteomes" id="UP000265520">
    <property type="component" value="Unassembled WGS sequence"/>
</dbReference>
<feature type="non-terminal residue" evidence="1">
    <location>
        <position position="1"/>
    </location>
</feature>
<keyword evidence="2" id="KW-1185">Reference proteome</keyword>
<protein>
    <submittedName>
        <fullName evidence="1">Uncharacterized protein</fullName>
    </submittedName>
</protein>
<accession>A0A392VC85</accession>
<dbReference type="EMBL" id="LXQA011093390">
    <property type="protein sequence ID" value="MCI84541.1"/>
    <property type="molecule type" value="Genomic_DNA"/>
</dbReference>